<protein>
    <submittedName>
        <fullName evidence="1">Uncharacterized protein</fullName>
    </submittedName>
</protein>
<gene>
    <name evidence="1" type="ORF">CPB83DRAFT_833652</name>
</gene>
<dbReference type="AlphaFoldDB" id="A0A9P6EMC3"/>
<evidence type="ECO:0000313" key="2">
    <source>
        <dbReference type="Proteomes" id="UP000807306"/>
    </source>
</evidence>
<comment type="caution">
    <text evidence="1">The sequence shown here is derived from an EMBL/GenBank/DDBJ whole genome shotgun (WGS) entry which is preliminary data.</text>
</comment>
<name>A0A9P6EMC3_9AGAR</name>
<evidence type="ECO:0000313" key="1">
    <source>
        <dbReference type="EMBL" id="KAF9531554.1"/>
    </source>
</evidence>
<sequence length="496" mass="56421">MVKIYDILDALKKENSAKTITMRKRRKSNTIRECEKESCQSPSKITVSMPVRQTKTVERKANPNTIQKDSQNCEKAALLGPSVLRDEEFPAFPLDNVAATALVDVPLQSISHQSDEDQVMQDLLANQAAGDEDEEDPRNVVRRFLNRPTKTESENLIHSLIRDYLIEKSLYVPGRKITEGIVLPFPDPSDVNYYENRAGQGGGPTLSPALYAWDKPKRHSWNVRLARLLTSDFNSYLLHKGQAKSLKLIELHRLNNDNLDSDYSLLDSNSSELVDILKKLGEVEEIILNKLDATAQRFKKAATQRREYFGRGDGDSTGSLTLLITRELESKRVTNRRGERRRGLYIRRHMIIEEQVQKRGQDTTNWSLIQGAFAHLEDGDMSSDETETEKGFYASKVVRRRKKMWINPEVSSMLHFVDQHYNPRTASGTLKKGSAPLKREITHGSCNSVALPRPKLPFNIYNVKELGLETVRTLQPKEPIILPEIYSFDDPTSMEG</sequence>
<accession>A0A9P6EMC3</accession>
<proteinExistence type="predicted"/>
<keyword evidence="2" id="KW-1185">Reference proteome</keyword>
<dbReference type="Proteomes" id="UP000807306">
    <property type="component" value="Unassembled WGS sequence"/>
</dbReference>
<dbReference type="EMBL" id="MU157835">
    <property type="protein sequence ID" value="KAF9531554.1"/>
    <property type="molecule type" value="Genomic_DNA"/>
</dbReference>
<reference evidence="1" key="1">
    <citation type="submission" date="2020-11" db="EMBL/GenBank/DDBJ databases">
        <authorList>
            <consortium name="DOE Joint Genome Institute"/>
            <person name="Ahrendt S."/>
            <person name="Riley R."/>
            <person name="Andreopoulos W."/>
            <person name="Labutti K."/>
            <person name="Pangilinan J."/>
            <person name="Ruiz-Duenas F.J."/>
            <person name="Barrasa J.M."/>
            <person name="Sanchez-Garcia M."/>
            <person name="Camarero S."/>
            <person name="Miyauchi S."/>
            <person name="Serrano A."/>
            <person name="Linde D."/>
            <person name="Babiker R."/>
            <person name="Drula E."/>
            <person name="Ayuso-Fernandez I."/>
            <person name="Pacheco R."/>
            <person name="Padilla G."/>
            <person name="Ferreira P."/>
            <person name="Barriuso J."/>
            <person name="Kellner H."/>
            <person name="Castanera R."/>
            <person name="Alfaro M."/>
            <person name="Ramirez L."/>
            <person name="Pisabarro A.G."/>
            <person name="Kuo A."/>
            <person name="Tritt A."/>
            <person name="Lipzen A."/>
            <person name="He G."/>
            <person name="Yan M."/>
            <person name="Ng V."/>
            <person name="Cullen D."/>
            <person name="Martin F."/>
            <person name="Rosso M.-N."/>
            <person name="Henrissat B."/>
            <person name="Hibbett D."/>
            <person name="Martinez A.T."/>
            <person name="Grigoriev I.V."/>
        </authorList>
    </citation>
    <scope>NUCLEOTIDE SEQUENCE</scope>
    <source>
        <strain evidence="1">CBS 506.95</strain>
    </source>
</reference>
<dbReference type="OrthoDB" id="3121763at2759"/>
<organism evidence="1 2">
    <name type="scientific">Crepidotus variabilis</name>
    <dbReference type="NCBI Taxonomy" id="179855"/>
    <lineage>
        <taxon>Eukaryota</taxon>
        <taxon>Fungi</taxon>
        <taxon>Dikarya</taxon>
        <taxon>Basidiomycota</taxon>
        <taxon>Agaricomycotina</taxon>
        <taxon>Agaricomycetes</taxon>
        <taxon>Agaricomycetidae</taxon>
        <taxon>Agaricales</taxon>
        <taxon>Agaricineae</taxon>
        <taxon>Crepidotaceae</taxon>
        <taxon>Crepidotus</taxon>
    </lineage>
</organism>